<dbReference type="InterPro" id="IPR013154">
    <property type="entry name" value="ADH-like_N"/>
</dbReference>
<feature type="domain" description="PKS/mFAS DH" evidence="14">
    <location>
        <begin position="3033"/>
        <end position="3311"/>
    </location>
</feature>
<dbReference type="InterPro" id="IPR050091">
    <property type="entry name" value="PKS_NRPS_Biosynth_Enz"/>
</dbReference>
<dbReference type="SMART" id="SM00822">
    <property type="entry name" value="PKS_KR"/>
    <property type="match status" value="2"/>
</dbReference>
<evidence type="ECO:0000259" key="12">
    <source>
        <dbReference type="PROSITE" id="PS50075"/>
    </source>
</evidence>
<dbReference type="InterPro" id="IPR009081">
    <property type="entry name" value="PP-bd_ACP"/>
</dbReference>
<evidence type="ECO:0000259" key="14">
    <source>
        <dbReference type="PROSITE" id="PS52019"/>
    </source>
</evidence>
<dbReference type="SMART" id="SM00829">
    <property type="entry name" value="PKS_ER"/>
    <property type="match status" value="1"/>
</dbReference>
<dbReference type="Gene3D" id="3.40.47.10">
    <property type="match status" value="3"/>
</dbReference>
<dbReference type="Pfam" id="PF00109">
    <property type="entry name" value="ketoacyl-synt"/>
    <property type="match status" value="3"/>
</dbReference>
<dbReference type="InterPro" id="IPR020807">
    <property type="entry name" value="PKS_DH"/>
</dbReference>
<sequence>MPADKVLEALRASLKETERLRRQNRRLVSASRVPVAIVGMGCRYPGGVRDPEGYWDLLASGTDAMGDFPRDRGWEVDGGGSGDDGTSYARQGGFLYDAAEFDAGFFGISPREALAMDPQQRVLLEVAWEALERAGIDPETLRGSTAAVYAGAAFSGYTADAAGSEGYLLTGGLAAVISGRVSYTLGLEGPAVTVDTACSSSLVALHLAVQALRAGECSLALVGGVTIMPTPGVFAEFSRQQGLAADGRCKSFAAAADGTGWAEGAGVLVLERLPDARRAGRRALAVVAGSAVNQDGASNGLTAPNGPSQQRVIRAALDNARLSASEVDAVEAHGTGTVLGDPIEAQALLSTYGQDRPDGRPLWLGSVKSNIGHTSAAAGVAGVIKMVLALQHRELPRTLHVDEPTPQVDWSAGDVRLLTEPVPWTDGDRPRRAGVSSFGVSGTNVHAILEEPPAPDDGPADDETENDDGEALPVLASEVLAWPVSGRGAEGLAGQAERLREFVEARPGLDPAGVAWSLVTTRSVFEHRAVVVGTGRDELTAGLSALATGDPAAGVVQGTAARTAGRTVFVFPGQGSQWVGMGRELALSSPVFAARLAECGAALAPFVDWSLQDVLDGIDGAPGLEAADVVQPVLWAVMVSLAAVWQAAGVRPDAVVGHSQGEIAAACVAGILSLEDAARVVALRSKALTVLAGRGGMLSVAESAAKVRERLAAWGERLSVAAVNGPAATVVSGEPDALDELAVVCAQDDVRTRLLPVDYASHSAQVEGLRSEIVAALEDVVPSPAQVPMVSAMTGEFLDGSELEPSYWYASLRATVEFDRAVRVLGEAGHRVFVEVSPHPVLTSAITDTLDDQATAIGTLRRDDGGPDRFLTSLAEAHVSGTNIDWTAVLPSSDKVELPTYAFQHEHYWTKPSLAAGDVRSAGLGSMGHPLLGAAVELAAGDGLVFTGRLSLRAQPWLADHAVAGTVLLPGTAFVELAVRAGYQAGCTRIEELALAAPLLLPSEGALQVQVSVSGPGEDGRRAVEIHSRDEDAAVEAPWTRHASGLLAPPEAGGGLPDAADFAMWPPQGAVPADSAGMYASLAANGYEYGPLFRGLRAAWRRGDEVFAEVALPEDADAGAFGLHPALLDSAMHAIALAGRPAQPDGILLPFTWNGVAVHAAGASVLRVRLRWAADGSLSLDAADGAGAPVVSVGSLVFRPVTAAQLEAAGGALRDALFSVEWTPVQVPSGRPEGRWAVVGDDPLGVAAGLAAAGAEVRAYPELAALPDEVSELVVVNVGGPATPGGAADAAEAARLETGRVLELLQRWLADDRLGTSRLVLVTRGAVATGPGEGVADLAGAAVRGLAYSAQSENPDRIVLVDLPADDTAESWAALAAVTATDEPELAIRPDGLHARRLARPSGGLVPPDGGVPWRLAAEERGTLDGLALVPCPEAAAPLEPGQVRVAVRAAGLNLRDVVVALDMLSPDLDPVGGVLGSEIAGVVLEAGPGVTALAPGDRVLGLATGGFGPVVVTDARQLARVPAGWSFTAAASVPVAFTTAWYALVDLARARPGRRLLVHSAAGGVGMAAVSIGRYLGLEVFGTASPGKHTVLAGLGLDADHVASSRSAEFEEAFLASTGGAGMDIVLNALAGELTDASLRLLPRGGMFLELGKTDLRDPDEIAREYPGVRYRAFNPGESGPAHVGEILAQVVGLLDAGELAMPPVRAWDVRRAPEALRHMSRARHVGKIVLTVPADPAAPSEPGTVLVTGGTGVLGGLVARHLAETGRARRTVLTSRSGPAGRGIPELVAAVAAGGAEVRVAACDAADPHALAALLDGATADVPLTGVVHAAGVLDDGVIGSLTPARVATVMRPKADAAWNLHRLTRNADLDLFVLFSSASATFGSTGQGNYAAANAFLDALAARRRAEGLPAASLAWGLWADSSAMTGHLTAAERERISRGGMAALTTEEGLGLLDLAASRDEAVLVPARLDVAGLRAQVAGGAVLPALWRGLAGAPLRRSVAATAGEGMADSLRRQLAALPGPDGDRMLLDLVRGHVAAVLGHSSPAAIEPRRAFKEIGFDSLTAVELRNRLGTATGLRLPATLAFDYPTPLVLAAHLRTGLMGEGAGTAAAAPAAVPAAAADEPIAIVGMSCRFPGARNPEGLWDMLIGGRDAISEAPPDRGWDAEGLYDPDPDHEGTAYVLAGGFVRDAAEFDPGFFGISPREALAMDPQQRLLLEVSWEALERAGLRPDALRGSATGVFAGAGFSGYAANLNGSGTEGTEGYLLTGTATSVISGRVAYTLGLEGPAVTVDTACSSSLVALHLACQSLRAGECTLALAGGVTVMVDPMEFVGFSRQRALAGDGRCKAFSADADGMGMGEGAGVLVVERLSDARRNGHRVLAVVRGSAMNQDGASNGLTAPNGPSQQRVIRAALAGAGVRADEVDAVEAHGTGTTLGDPIEAQALLATYGQDRPEDRPLLLGSVKSNIGHAQCAAGVAGVMKMVLALQHRTLPPTLHAETPSPHVDWSSGAVRLLTGPVDWTTDGRPRRAGVSSFGISGTNAHAILEEAPASTPPPVVPDGGDDRPARVLSTGTPAWPVSGRTGAGLAAQAGRLREFVLAHPDLDPADVGWSLATTRSMFEHRAVVIGADRSELAAALAAVATGLPAPGVVTGEVPAGGSDRAVFVFPGQGSQWIGMGRELAAASPVFAARLAECAAALAPLVDWSLQDVLAGADGAPGLETADVVQPALWAVMVSLAAVWEAAGVHPDAVVGHSQGEIAAACVAGILSVEDAAKVVALRSKALTALAGRGGMLSIAEPADKARERLAAWGERLSVAAVNGPAATVVSGEPDALHELAAACEAESVRNRLLPVDYASHSAQVEAIEQEILDLLKGIVPGQARIPMVSAMTGAFLDGPELDASYWYASLRAPVEFDRAIRVLAEAGHQVFIETSPHPVLASPITDTLEDRAATATVVGTLRRDDGGPDRLLTSLAEAHVRGTAVDWTAVLPAGEPVDLPTYAFEHRRFWPGRAGAAAGDVAAAGLGALGHPLLGAAVELAGGEGSVFTGRLSLREQPWLADHAIGGRVLLPATAFVELAVRAGYQAGCVRVEELALAAPLILPPSGAVQIQVTVGAPDEHGRHKVGIYSRAGDAAGAEPWTRHAAGVLAQDVPAADPDEAAEFAVWPPEGAVPVPVDGLYETMAAGGYGYGPTFQGLRAAWRRGDDVFAEVALPEDADASAFGLHPALLDAALQATALAGGAAAESGVRMPFAWNAVSLHAAGASALRVRLRQDSDGVLSLVAADPAGAPVVSVGSLVLRPVALEQAEPAGGGARDALFAEEWVGLTVPSVRPGARWAVVGADPLGLAAGLAAAGVDIDAHADLDGLVEDGAPVPDVVLAGISGAASDTMPEAGDVPGDARALAGQVLELLQGWLAEPRLESSRLVLVSRAAVAARPGDGVADVAAAAARGLVRSGQAENPDRLVLADLPADTTAEDWAAFAAAPVADEPELAIRDGAAHGRRLARPAIGPAPENEPAADRPAGTVLITGGTGTLGGLVARHLVATKRAGHVVLASRSGAGAPGAAGLAADLAAGGAGVQVTMCDAAERDALGALLDRVPADRPLSTVVHTAGVLDDGVIESLSPARLATVMRPKADAAWNLHELTRDLDLEAFVLFSSSASILGGAGQGGYVAANAFLDALAGHRRAAGLPAMSLAWGPWVSREGIGRNLTEGLAARITRSGIADLSAEEGLVLLDLALARDEAVLVPVRLDVAGLRTRVAGGAVLPALWRTLAGPTMRRAGTAAADGGTGAAEALRRRLAALPEDDRDRTLLDLVRGHVAAVLGHAAPEAIEPGRAFSEIGFDSLTAVELRNRLAAATGLRLPATLVFDHPTPLVLAARLRDGLLGDRGEAAAPVRPAAASGDPIAIVGMSCRFPGGVRDPEGLWEVLATGADVISQVPADRGWDAEGLYDPDPDHEGTAYVLAGGFVREAAEFDPAFFGISPREALAMDPQQRLLLEVSWEALERVGIAPDSLRGSPTGVFAGASSWGYGGDPGPGAEGYLLTGTAPSVVSGRVSYTLGLEGPAVTVDTACSSSLVALHLACQALRAGECTLALAGGVTIMASPGGLVGFSRQRALAADGRCKAFSASADGMGMAEGAAMLVVERLSDARRNGHRVLAVVAGSAVNQDGASNGLTAPNGPSQQRVIRAALAGAGLSAPEVDAVEAHGTGTELGDPIEAQALLATYGQDRPEDRPLLLGSVKSNIGHAQCAAGAAGVMKVVLALQHDELPRTLHADEPSPHVDWSAGHVRLLTEPAPWHANGHPRRAGISSFGISGTNAHVIVEEAPDVPDVADGDAGKRPAQAAVPWAVSGRGGDGLRAQAERLRAYLAERPDLDPVDVGHALATTRSVLNHRAVIVGTTRDDLLAGLATIAEGQDAANVVSGTTARESRVLFAFPEPDTTWPGLAARLLEESPVFADRMADCEKALAAHLDWSPLAVVRGAPDAPPLDQPGVARPVLFAVLVSLAALWRSAGVRPAAVAGDGVGEIAAAQVAGVLTLADAAAIACGRTEAHGVSPRAGTVPVYSASQSAWMDGDQMDTAHWTRDPSPSEPFRDTVQTLIGEGYGVCVEVSPDPMLTGEFSGGEGRRAPVTVTGTLRRDDDGLSRFLLGLAAVHVHGVPVDWAALYTGPPRRRVDLPTYAFQRQRYWPEASAASVASPGEQRFWDAVEGFDLDALAGMVGADEPLRADMPLGTVLAMLSSWRQRNRRQDAAEPEPAGDGTEEVRPGPEAAEWARTMAELAGPEQEQRMLDLVRGEIAAVLGYGSADAVDADGDVMEMGITSISAVQLRATFIGQTGLELPEGFVYELYSPAAIADYLLSEFLAQD</sequence>
<dbReference type="InterPro" id="IPR032821">
    <property type="entry name" value="PKS_assoc"/>
</dbReference>
<dbReference type="SUPFAM" id="SSF47336">
    <property type="entry name" value="ACP-like"/>
    <property type="match status" value="3"/>
</dbReference>
<dbReference type="InterPro" id="IPR014030">
    <property type="entry name" value="Ketoacyl_synth_N"/>
</dbReference>
<dbReference type="InterPro" id="IPR041618">
    <property type="entry name" value="PKS_DE"/>
</dbReference>
<keyword evidence="6" id="KW-0045">Antibiotic biosynthesis</keyword>
<dbReference type="CDD" id="cd00833">
    <property type="entry name" value="PKS"/>
    <property type="match status" value="3"/>
</dbReference>
<dbReference type="Proteomes" id="UP000501240">
    <property type="component" value="Chromosome"/>
</dbReference>
<evidence type="ECO:0000256" key="4">
    <source>
        <dbReference type="ARBA" id="ARBA00022553"/>
    </source>
</evidence>
<feature type="compositionally biased region" description="Acidic residues" evidence="10">
    <location>
        <begin position="458"/>
        <end position="468"/>
    </location>
</feature>
<dbReference type="InterPro" id="IPR020806">
    <property type="entry name" value="PKS_PP-bd"/>
</dbReference>
<evidence type="ECO:0000256" key="1">
    <source>
        <dbReference type="ARBA" id="ARBA00001957"/>
    </source>
</evidence>
<dbReference type="InterPro" id="IPR036291">
    <property type="entry name" value="NAD(P)-bd_dom_sf"/>
</dbReference>
<organism evidence="15 16">
    <name type="scientific">Actinomadura verrucosospora</name>
    <dbReference type="NCBI Taxonomy" id="46165"/>
    <lineage>
        <taxon>Bacteria</taxon>
        <taxon>Bacillati</taxon>
        <taxon>Actinomycetota</taxon>
        <taxon>Actinomycetes</taxon>
        <taxon>Streptosporangiales</taxon>
        <taxon>Thermomonosporaceae</taxon>
        <taxon>Actinomadura</taxon>
    </lineage>
</organism>
<gene>
    <name evidence="15" type="ORF">ACTIVE_0824</name>
</gene>
<keyword evidence="11" id="KW-0812">Transmembrane</keyword>
<feature type="region of interest" description="N-terminal hotdog fold" evidence="9">
    <location>
        <begin position="929"/>
        <end position="1054"/>
    </location>
</feature>
<dbReference type="Pfam" id="PF08659">
    <property type="entry name" value="KR"/>
    <property type="match status" value="2"/>
</dbReference>
<proteinExistence type="predicted"/>
<keyword evidence="16" id="KW-1185">Reference proteome</keyword>
<dbReference type="Pfam" id="PF14765">
    <property type="entry name" value="PS-DH"/>
    <property type="match status" value="2"/>
</dbReference>
<dbReference type="GO" id="GO:0004312">
    <property type="term" value="F:fatty acid synthase activity"/>
    <property type="evidence" value="ECO:0007669"/>
    <property type="project" value="TreeGrafter"/>
</dbReference>
<keyword evidence="3" id="KW-0596">Phosphopantetheine</keyword>
<dbReference type="Pfam" id="PF22953">
    <property type="entry name" value="SpnB_Rossmann"/>
    <property type="match status" value="2"/>
</dbReference>
<evidence type="ECO:0000256" key="7">
    <source>
        <dbReference type="ARBA" id="ARBA00023268"/>
    </source>
</evidence>
<feature type="active site" description="Proton acceptor; for dehydratase activity" evidence="9">
    <location>
        <position position="3065"/>
    </location>
</feature>
<evidence type="ECO:0000256" key="11">
    <source>
        <dbReference type="SAM" id="Phobius"/>
    </source>
</evidence>
<dbReference type="FunFam" id="3.40.47.10:FF:000019">
    <property type="entry name" value="Polyketide synthase type I"/>
    <property type="match status" value="3"/>
</dbReference>
<dbReference type="Pfam" id="PF08990">
    <property type="entry name" value="Docking"/>
    <property type="match status" value="1"/>
</dbReference>
<dbReference type="SUPFAM" id="SSF51735">
    <property type="entry name" value="NAD(P)-binding Rossmann-fold domains"/>
    <property type="match status" value="5"/>
</dbReference>
<feature type="domain" description="Carrier" evidence="12">
    <location>
        <begin position="2030"/>
        <end position="2105"/>
    </location>
</feature>
<dbReference type="InterPro" id="IPR016039">
    <property type="entry name" value="Thiolase-like"/>
</dbReference>
<keyword evidence="11" id="KW-0472">Membrane</keyword>
<comment type="cofactor">
    <cofactor evidence="1">
        <name>pantetheine 4'-phosphate</name>
        <dbReference type="ChEBI" id="CHEBI:47942"/>
    </cofactor>
</comment>
<dbReference type="GO" id="GO:0016491">
    <property type="term" value="F:oxidoreductase activity"/>
    <property type="evidence" value="ECO:0007669"/>
    <property type="project" value="InterPro"/>
</dbReference>
<dbReference type="GO" id="GO:0004315">
    <property type="term" value="F:3-oxoacyl-[acyl-carrier-protein] synthase activity"/>
    <property type="evidence" value="ECO:0007669"/>
    <property type="project" value="InterPro"/>
</dbReference>
<feature type="transmembrane region" description="Helical" evidence="11">
    <location>
        <begin position="1557"/>
        <end position="1577"/>
    </location>
</feature>
<dbReference type="InterPro" id="IPR001227">
    <property type="entry name" value="Ac_transferase_dom_sf"/>
</dbReference>
<dbReference type="PROSITE" id="PS00012">
    <property type="entry name" value="PHOSPHOPANTETHEINE"/>
    <property type="match status" value="2"/>
</dbReference>
<keyword evidence="7" id="KW-0511">Multifunctional enzyme</keyword>
<dbReference type="PROSITE" id="PS52004">
    <property type="entry name" value="KS3_2"/>
    <property type="match status" value="3"/>
</dbReference>
<feature type="domain" description="Carrier" evidence="12">
    <location>
        <begin position="3814"/>
        <end position="3889"/>
    </location>
</feature>
<keyword evidence="11" id="KW-1133">Transmembrane helix</keyword>
<evidence type="ECO:0000259" key="13">
    <source>
        <dbReference type="PROSITE" id="PS52004"/>
    </source>
</evidence>
<dbReference type="InterPro" id="IPR014031">
    <property type="entry name" value="Ketoacyl_synth_C"/>
</dbReference>
<dbReference type="PROSITE" id="PS50075">
    <property type="entry name" value="CARRIER"/>
    <property type="match status" value="3"/>
</dbReference>
<dbReference type="InterPro" id="IPR055123">
    <property type="entry name" value="SpnB-like_Rossmann"/>
</dbReference>
<dbReference type="Pfam" id="PF00698">
    <property type="entry name" value="Acyl_transf_1"/>
    <property type="match status" value="3"/>
</dbReference>
<dbReference type="InterPro" id="IPR036736">
    <property type="entry name" value="ACP-like_sf"/>
</dbReference>
<dbReference type="SMART" id="SM00827">
    <property type="entry name" value="PKS_AT"/>
    <property type="match status" value="2"/>
</dbReference>
<dbReference type="Pfam" id="PF21089">
    <property type="entry name" value="PKS_DH_N"/>
    <property type="match status" value="2"/>
</dbReference>
<dbReference type="Pfam" id="PF08240">
    <property type="entry name" value="ADH_N"/>
    <property type="match status" value="1"/>
</dbReference>
<dbReference type="SUPFAM" id="SSF55048">
    <property type="entry name" value="Probable ACP-binding domain of malonyl-CoA ACP transacylase"/>
    <property type="match status" value="2"/>
</dbReference>
<dbReference type="PROSITE" id="PS00606">
    <property type="entry name" value="KS3_1"/>
    <property type="match status" value="3"/>
</dbReference>
<dbReference type="InterPro" id="IPR042104">
    <property type="entry name" value="PKS_dehydratase_sf"/>
</dbReference>
<evidence type="ECO:0000256" key="6">
    <source>
        <dbReference type="ARBA" id="ARBA00023194"/>
    </source>
</evidence>
<reference evidence="15 16" key="1">
    <citation type="submission" date="2020-05" db="EMBL/GenBank/DDBJ databases">
        <title>Actinomadura verrucosospora NRRL-B18236 (PFL_A860) Genome sequencing and assembly.</title>
        <authorList>
            <person name="Samborskyy M."/>
        </authorList>
    </citation>
    <scope>NUCLEOTIDE SEQUENCE [LARGE SCALE GENOMIC DNA]</scope>
    <source>
        <strain evidence="15 16">NRRL:B18236</strain>
    </source>
</reference>
<protein>
    <submittedName>
        <fullName evidence="15">Type I modular polyketide synthase, MlsA1</fullName>
    </submittedName>
</protein>
<feature type="region of interest" description="Disordered" evidence="10">
    <location>
        <begin position="448"/>
        <end position="468"/>
    </location>
</feature>
<feature type="region of interest" description="Disordered" evidence="10">
    <location>
        <begin position="4751"/>
        <end position="4774"/>
    </location>
</feature>
<dbReference type="InterPro" id="IPR016035">
    <property type="entry name" value="Acyl_Trfase/lysoPLipase"/>
</dbReference>
<comment type="pathway">
    <text evidence="2">Antibiotic biosynthesis.</text>
</comment>
<dbReference type="Pfam" id="PF13602">
    <property type="entry name" value="ADH_zinc_N_2"/>
    <property type="match status" value="1"/>
</dbReference>
<dbReference type="PANTHER" id="PTHR43775">
    <property type="entry name" value="FATTY ACID SYNTHASE"/>
    <property type="match status" value="1"/>
</dbReference>
<dbReference type="GO" id="GO:0033068">
    <property type="term" value="P:macrolide biosynthetic process"/>
    <property type="evidence" value="ECO:0007669"/>
    <property type="project" value="UniProtKB-ARBA"/>
</dbReference>
<keyword evidence="5" id="KW-0808">Transferase</keyword>
<accession>A0A7D4AHB2</accession>
<dbReference type="GO" id="GO:0031177">
    <property type="term" value="F:phosphopantetheine binding"/>
    <property type="evidence" value="ECO:0007669"/>
    <property type="project" value="InterPro"/>
</dbReference>
<evidence type="ECO:0000313" key="15">
    <source>
        <dbReference type="EMBL" id="QKG19188.1"/>
    </source>
</evidence>
<dbReference type="Pfam" id="PF18369">
    <property type="entry name" value="PKS_DE"/>
    <property type="match status" value="1"/>
</dbReference>
<dbReference type="InterPro" id="IPR018201">
    <property type="entry name" value="Ketoacyl_synth_AS"/>
</dbReference>
<evidence type="ECO:0000313" key="16">
    <source>
        <dbReference type="Proteomes" id="UP000501240"/>
    </source>
</evidence>
<feature type="domain" description="Ketosynthase family 3 (KS3)" evidence="13">
    <location>
        <begin position="32"/>
        <end position="451"/>
    </location>
</feature>
<feature type="domain" description="Carrier" evidence="12">
    <location>
        <begin position="4792"/>
        <end position="4867"/>
    </location>
</feature>
<dbReference type="SUPFAM" id="SSF53901">
    <property type="entry name" value="Thiolase-like"/>
    <property type="match status" value="3"/>
</dbReference>
<keyword evidence="4" id="KW-0597">Phosphoprotein</keyword>
<feature type="region of interest" description="C-terminal hotdog fold" evidence="9">
    <location>
        <begin position="1070"/>
        <end position="1207"/>
    </location>
</feature>
<dbReference type="InterPro" id="IPR049900">
    <property type="entry name" value="PKS_mFAS_DH"/>
</dbReference>
<evidence type="ECO:0000256" key="3">
    <source>
        <dbReference type="ARBA" id="ARBA00022450"/>
    </source>
</evidence>
<dbReference type="InterPro" id="IPR013968">
    <property type="entry name" value="PKS_KR"/>
</dbReference>
<evidence type="ECO:0000256" key="8">
    <source>
        <dbReference type="ARBA" id="ARBA00023315"/>
    </source>
</evidence>
<dbReference type="InterPro" id="IPR014043">
    <property type="entry name" value="Acyl_transferase_dom"/>
</dbReference>
<dbReference type="PANTHER" id="PTHR43775:SF51">
    <property type="entry name" value="INACTIVE PHENOLPHTHIOCEROL SYNTHESIS POLYKETIDE SYNTHASE TYPE I PKS1-RELATED"/>
    <property type="match status" value="1"/>
</dbReference>
<dbReference type="SMART" id="SM00823">
    <property type="entry name" value="PKS_PP"/>
    <property type="match status" value="3"/>
</dbReference>
<dbReference type="Gene3D" id="1.10.1200.10">
    <property type="entry name" value="ACP-like"/>
    <property type="match status" value="3"/>
</dbReference>
<dbReference type="SUPFAM" id="SSF52151">
    <property type="entry name" value="FabD/lysophospholipase-like"/>
    <property type="match status" value="3"/>
</dbReference>
<evidence type="ECO:0000256" key="10">
    <source>
        <dbReference type="SAM" id="MobiDB-lite"/>
    </source>
</evidence>
<dbReference type="Gene3D" id="3.10.129.110">
    <property type="entry name" value="Polyketide synthase dehydratase"/>
    <property type="match status" value="2"/>
</dbReference>
<dbReference type="InterPro" id="IPR020843">
    <property type="entry name" value="ER"/>
</dbReference>
<dbReference type="InterPro" id="IPR057326">
    <property type="entry name" value="KR_dom"/>
</dbReference>
<feature type="active site" description="Proton acceptor; for dehydratase activity" evidence="9">
    <location>
        <position position="961"/>
    </location>
</feature>
<dbReference type="Gene3D" id="6.10.140.1830">
    <property type="match status" value="1"/>
</dbReference>
<dbReference type="Pfam" id="PF00550">
    <property type="entry name" value="PP-binding"/>
    <property type="match status" value="3"/>
</dbReference>
<feature type="region of interest" description="C-terminal hotdog fold" evidence="9">
    <location>
        <begin position="3174"/>
        <end position="3311"/>
    </location>
</feature>
<name>A0A7D4AHB2_ACTVE</name>
<evidence type="ECO:0000256" key="5">
    <source>
        <dbReference type="ARBA" id="ARBA00022679"/>
    </source>
</evidence>
<dbReference type="Pfam" id="PF02801">
    <property type="entry name" value="Ketoacyl-synt_C"/>
    <property type="match status" value="3"/>
</dbReference>
<dbReference type="FunFam" id="3.90.180.10:FF:000032">
    <property type="entry name" value="Probable polyketide synthase pks1"/>
    <property type="match status" value="1"/>
</dbReference>
<dbReference type="InterPro" id="IPR016036">
    <property type="entry name" value="Malonyl_transacylase_ACP-bd"/>
</dbReference>
<dbReference type="Pfam" id="PF16197">
    <property type="entry name" value="KAsynt_C_assoc"/>
    <property type="match status" value="3"/>
</dbReference>
<dbReference type="Gene3D" id="3.30.70.3290">
    <property type="match status" value="2"/>
</dbReference>
<dbReference type="CDD" id="cd08956">
    <property type="entry name" value="KR_3_FAS_SDR_x"/>
    <property type="match status" value="2"/>
</dbReference>
<dbReference type="Gene3D" id="3.40.50.11460">
    <property type="match status" value="1"/>
</dbReference>
<dbReference type="FunFam" id="3.40.366.10:FF:000002">
    <property type="entry name" value="Probable polyketide synthase 2"/>
    <property type="match status" value="2"/>
</dbReference>
<evidence type="ECO:0000256" key="9">
    <source>
        <dbReference type="PROSITE-ProRule" id="PRU01363"/>
    </source>
</evidence>
<dbReference type="InterPro" id="IPR049552">
    <property type="entry name" value="PKS_DH_N"/>
</dbReference>
<dbReference type="Gene3D" id="3.40.366.10">
    <property type="entry name" value="Malonyl-Coenzyme A Acyl Carrier Protein, domain 2"/>
    <property type="match status" value="3"/>
</dbReference>
<feature type="active site" description="Proton donor; for dehydratase activity" evidence="9">
    <location>
        <position position="3233"/>
    </location>
</feature>
<dbReference type="InterPro" id="IPR049551">
    <property type="entry name" value="PKS_DH_C"/>
</dbReference>
<feature type="transmembrane region" description="Helical" evidence="11">
    <location>
        <begin position="1524"/>
        <end position="1545"/>
    </location>
</feature>
<dbReference type="SUPFAM" id="SSF50129">
    <property type="entry name" value="GroES-like"/>
    <property type="match status" value="1"/>
</dbReference>
<dbReference type="InterPro" id="IPR011032">
    <property type="entry name" value="GroES-like_sf"/>
</dbReference>
<dbReference type="InterPro" id="IPR006162">
    <property type="entry name" value="Ppantetheine_attach_site"/>
</dbReference>
<feature type="active site" description="Proton donor; for dehydratase activity" evidence="9">
    <location>
        <position position="1129"/>
    </location>
</feature>
<evidence type="ECO:0000256" key="2">
    <source>
        <dbReference type="ARBA" id="ARBA00004792"/>
    </source>
</evidence>
<dbReference type="EMBL" id="CP053892">
    <property type="protein sequence ID" value="QKG19188.1"/>
    <property type="molecule type" value="Genomic_DNA"/>
</dbReference>
<dbReference type="InterPro" id="IPR015083">
    <property type="entry name" value="NorB/c/GfsB-D-like_docking"/>
</dbReference>
<dbReference type="InterPro" id="IPR020841">
    <property type="entry name" value="PKS_Beta-ketoAc_synthase_dom"/>
</dbReference>
<dbReference type="PROSITE" id="PS52019">
    <property type="entry name" value="PKS_MFAS_DH"/>
    <property type="match status" value="2"/>
</dbReference>
<dbReference type="SMART" id="SM01294">
    <property type="entry name" value="PKS_PP_betabranch"/>
    <property type="match status" value="2"/>
</dbReference>
<dbReference type="CDD" id="cd05195">
    <property type="entry name" value="enoyl_red"/>
    <property type="match status" value="1"/>
</dbReference>
<feature type="domain" description="Ketosynthase family 3 (KS3)" evidence="13">
    <location>
        <begin position="3907"/>
        <end position="4330"/>
    </location>
</feature>
<dbReference type="Gene3D" id="3.90.180.10">
    <property type="entry name" value="Medium-chain alcohol dehydrogenases, catalytic domain"/>
    <property type="match status" value="1"/>
</dbReference>
<dbReference type="SMART" id="SM00826">
    <property type="entry name" value="PKS_DH"/>
    <property type="match status" value="2"/>
</dbReference>
<dbReference type="FunFam" id="1.10.1200.10:FF:000007">
    <property type="entry name" value="Probable polyketide synthase pks17"/>
    <property type="match status" value="2"/>
</dbReference>
<dbReference type="SMART" id="SM00825">
    <property type="entry name" value="PKS_KS"/>
    <property type="match status" value="3"/>
</dbReference>
<feature type="domain" description="Ketosynthase family 3 (KS3)" evidence="13">
    <location>
        <begin position="2126"/>
        <end position="2552"/>
    </location>
</feature>
<feature type="region of interest" description="N-terminal hotdog fold" evidence="9">
    <location>
        <begin position="3033"/>
        <end position="3158"/>
    </location>
</feature>
<dbReference type="Gene3D" id="3.40.50.720">
    <property type="entry name" value="NAD(P)-binding Rossmann-like Domain"/>
    <property type="match status" value="2"/>
</dbReference>
<feature type="domain" description="PKS/mFAS DH" evidence="14">
    <location>
        <begin position="929"/>
        <end position="1207"/>
    </location>
</feature>
<keyword evidence="8" id="KW-0012">Acyltransferase</keyword>
<dbReference type="GO" id="GO:0006633">
    <property type="term" value="P:fatty acid biosynthetic process"/>
    <property type="evidence" value="ECO:0007669"/>
    <property type="project" value="InterPro"/>
</dbReference>